<proteinExistence type="predicted"/>
<comment type="caution">
    <text evidence="1">The sequence shown here is derived from an EMBL/GenBank/DDBJ whole genome shotgun (WGS) entry which is preliminary data.</text>
</comment>
<reference evidence="1 2" key="1">
    <citation type="journal article" date="2017" name="ISME J.">
        <title>Energy and carbon metabolisms in a deep terrestrial subsurface fluid microbial community.</title>
        <authorList>
            <person name="Momper L."/>
            <person name="Jungbluth S.P."/>
            <person name="Lee M.D."/>
            <person name="Amend J.P."/>
        </authorList>
    </citation>
    <scope>NUCLEOTIDE SEQUENCE [LARGE SCALE GENOMIC DNA]</scope>
    <source>
        <strain evidence="1">SURF_26</strain>
    </source>
</reference>
<sequence>MKKLIILSIMLLLLPPSIAFSRTYELSPAELEFRNQNYSKAITLFTEELQKNPSDSKTLKYLGISYLQLRNGAKAVYFLEQAKTNDMSNVGIRYYLAQAYMLNKQTDMADAELSAILTDFPETAYTMKAKDLKASLRQPRRQKPLSVYQKFGYQYDSNVALEPQKGGIRGQDKDSSRFLTYTWVEYAALQDKNWSAGVNGSFYQNFHTENDLERYNLSSFKVGPFLSFSLPVCQYVLNNRVEYRYRQDILNGDSFARANQIRYEVSSYLQKWLELSIHTLVSFDDFFYRGTQSRKYLFNRDAVFSESGIRAKFLLPEHRMLSLGYDYGHNDAEGTNWNYEINGLYAEFMTPVLTKNLLLFIRGDYYNRYFSPFDASLYNNSTAERDENYFAARFKTQYNFNRNTALETSYQYANKQTNLEEYFEYERQVFEVSLIFRF</sequence>
<evidence type="ECO:0000313" key="2">
    <source>
        <dbReference type="Proteomes" id="UP000266426"/>
    </source>
</evidence>
<accession>A0A3A4R183</accession>
<name>A0A3A4R183_9BACT</name>
<dbReference type="EMBL" id="QZJZ01000062">
    <property type="protein sequence ID" value="RJP58709.1"/>
    <property type="molecule type" value="Genomic_DNA"/>
</dbReference>
<dbReference type="AlphaFoldDB" id="A0A3A4R183"/>
<organism evidence="1 2">
    <name type="scientific">Candidatus Auribacter fodinae</name>
    <dbReference type="NCBI Taxonomy" id="2093366"/>
    <lineage>
        <taxon>Bacteria</taxon>
        <taxon>Pseudomonadati</taxon>
        <taxon>Candidatus Auribacterota</taxon>
        <taxon>Candidatus Auribacteria</taxon>
        <taxon>Candidatus Auribacterales</taxon>
        <taxon>Candidatus Auribacteraceae</taxon>
        <taxon>Candidatus Auribacter</taxon>
    </lineage>
</organism>
<dbReference type="Proteomes" id="UP000266426">
    <property type="component" value="Unassembled WGS sequence"/>
</dbReference>
<gene>
    <name evidence="1" type="ORF">C4541_07440</name>
</gene>
<dbReference type="InterPro" id="IPR011990">
    <property type="entry name" value="TPR-like_helical_dom_sf"/>
</dbReference>
<dbReference type="SUPFAM" id="SSF48452">
    <property type="entry name" value="TPR-like"/>
    <property type="match status" value="1"/>
</dbReference>
<protein>
    <submittedName>
        <fullName evidence="1">Uncharacterized protein</fullName>
    </submittedName>
</protein>
<evidence type="ECO:0000313" key="1">
    <source>
        <dbReference type="EMBL" id="RJP58709.1"/>
    </source>
</evidence>
<dbReference type="Gene3D" id="1.25.40.10">
    <property type="entry name" value="Tetratricopeptide repeat domain"/>
    <property type="match status" value="1"/>
</dbReference>